<dbReference type="AlphaFoldDB" id="I3EI08"/>
<evidence type="ECO:0000259" key="2">
    <source>
        <dbReference type="PROSITE" id="PS50126"/>
    </source>
</evidence>
<reference evidence="3" key="1">
    <citation type="submission" date="2011-01" db="EMBL/GenBank/DDBJ databases">
        <title>The Genome Sequence of Nematocida parisii strain ERTm3.</title>
        <authorList>
            <consortium name="The Broad Institute Genome Sequencing Platform"/>
            <consortium name="The Broad Institute Genome Sequencing Center for Infectious Disease"/>
            <person name="Cuomo C."/>
            <person name="Troemel E."/>
            <person name="Young S.K."/>
            <person name="Zeng Q."/>
            <person name="Gargeya S."/>
            <person name="Fitzgerald M."/>
            <person name="Haas B."/>
            <person name="Abouelleil A."/>
            <person name="Alvarado L."/>
            <person name="Arachchi H.M."/>
            <person name="Berlin A."/>
            <person name="Chapman S.B."/>
            <person name="Gearin G."/>
            <person name="Goldberg J."/>
            <person name="Griggs A."/>
            <person name="Gujja S."/>
            <person name="Hansen M."/>
            <person name="Heiman D."/>
            <person name="Howarth C."/>
            <person name="Larimer J."/>
            <person name="Lui A."/>
            <person name="MacDonald P.J.P."/>
            <person name="McCowen C."/>
            <person name="Montmayeur A."/>
            <person name="Murphy C."/>
            <person name="Neiman D."/>
            <person name="Pearson M."/>
            <person name="Priest M."/>
            <person name="Roberts A."/>
            <person name="Saif S."/>
            <person name="Shea T."/>
            <person name="Sisk P."/>
            <person name="Stolte C."/>
            <person name="Sykes S."/>
            <person name="Wortman J."/>
            <person name="Nusbaum C."/>
            <person name="Birren B."/>
        </authorList>
    </citation>
    <scope>NUCLEOTIDE SEQUENCE</scope>
    <source>
        <strain evidence="3">ERTm3</strain>
    </source>
</reference>
<feature type="domain" description="S1 motif" evidence="2">
    <location>
        <begin position="271"/>
        <end position="339"/>
    </location>
</feature>
<gene>
    <name evidence="3" type="ORF">NEQG_00674</name>
</gene>
<protein>
    <recommendedName>
        <fullName evidence="2">S1 motif domain-containing protein</fullName>
    </recommendedName>
</protein>
<feature type="region of interest" description="Disordered" evidence="1">
    <location>
        <begin position="423"/>
        <end position="464"/>
    </location>
</feature>
<sequence>MTRILFGQRAIKREKKETEDVIYPHGSHVLGAFYMERRDSIRFKLPNGKLGIVLKRGLENDIEGQNTTLPRIMVKEFRKDIYVELLVQGTNESGYECTIFTQKMLKPNSIVTGIIEGKEEIGYSVALGIPGKSALLKTSKTYEEGELGTFQVTAVTSSTYMLGDTIDREIYIGEKSEISPGIIVRTSVTGRPRYVLGDIRPRYTRMHYSYTAEGMTISNLIVESKEELVEEDQQSSIIVFVSEDKSLIHAVPVEEYANDIHRNLPSPDLVGQILNGEVELVKKTGLSTVRLENGLLSVLYEEHYSDISRKGSMPSFSEGDTIQVCVYMINGYSVVVTAKESFIKAAQSDYAPKIGSCVIAMVKSNTPVSRICETIGGVPIIVKRVDDGTDSEIGAIKYVKVKKHTEETGYFLGTIINKTRILSPEDKENKENVENKQKKEKKQKKAKKEKKEKKEKKRRRRRRE</sequence>
<evidence type="ECO:0000313" key="4">
    <source>
        <dbReference type="Proteomes" id="UP000002872"/>
    </source>
</evidence>
<keyword evidence="4" id="KW-1185">Reference proteome</keyword>
<dbReference type="InParanoid" id="I3EI08"/>
<dbReference type="Proteomes" id="UP000002872">
    <property type="component" value="Unassembled WGS sequence"/>
</dbReference>
<proteinExistence type="predicted"/>
<evidence type="ECO:0000256" key="1">
    <source>
        <dbReference type="SAM" id="MobiDB-lite"/>
    </source>
</evidence>
<feature type="compositionally biased region" description="Basic residues" evidence="1">
    <location>
        <begin position="438"/>
        <end position="464"/>
    </location>
</feature>
<dbReference type="VEuPathDB" id="MicrosporidiaDB:NEQG_00674"/>
<name>I3EI08_NEMP3</name>
<organism evidence="3 4">
    <name type="scientific">Nematocida parisii (strain ERTm3)</name>
    <name type="common">Nematode killer fungus</name>
    <dbReference type="NCBI Taxonomy" id="935791"/>
    <lineage>
        <taxon>Eukaryota</taxon>
        <taxon>Fungi</taxon>
        <taxon>Fungi incertae sedis</taxon>
        <taxon>Microsporidia</taxon>
        <taxon>Nematocida</taxon>
    </lineage>
</organism>
<dbReference type="PROSITE" id="PS50126">
    <property type="entry name" value="S1"/>
    <property type="match status" value="1"/>
</dbReference>
<dbReference type="GO" id="GO:0003676">
    <property type="term" value="F:nucleic acid binding"/>
    <property type="evidence" value="ECO:0007669"/>
    <property type="project" value="InterPro"/>
</dbReference>
<dbReference type="EMBL" id="GL870877">
    <property type="protein sequence ID" value="EIJ88855.1"/>
    <property type="molecule type" value="Genomic_DNA"/>
</dbReference>
<dbReference type="HOGENOM" id="CLU_589379_0_0_1"/>
<feature type="compositionally biased region" description="Basic and acidic residues" evidence="1">
    <location>
        <begin position="423"/>
        <end position="437"/>
    </location>
</feature>
<dbReference type="STRING" id="935791.I3EI08"/>
<dbReference type="OrthoDB" id="412781at2759"/>
<evidence type="ECO:0000313" key="3">
    <source>
        <dbReference type="EMBL" id="EIJ88855.1"/>
    </source>
</evidence>
<accession>I3EI08</accession>
<dbReference type="InterPro" id="IPR003029">
    <property type="entry name" value="S1_domain"/>
</dbReference>